<feature type="chain" id="PRO_5007511234" evidence="2">
    <location>
        <begin position="26"/>
        <end position="389"/>
    </location>
</feature>
<accession>A0A143PFQ4</accession>
<evidence type="ECO:0000256" key="1">
    <source>
        <dbReference type="SAM" id="MobiDB-lite"/>
    </source>
</evidence>
<dbReference type="AlphaFoldDB" id="A0A143PFQ4"/>
<name>A0A143PFQ4_LUTPR</name>
<organism evidence="3 4">
    <name type="scientific">Luteitalea pratensis</name>
    <dbReference type="NCBI Taxonomy" id="1855912"/>
    <lineage>
        <taxon>Bacteria</taxon>
        <taxon>Pseudomonadati</taxon>
        <taxon>Acidobacteriota</taxon>
        <taxon>Vicinamibacteria</taxon>
        <taxon>Vicinamibacterales</taxon>
        <taxon>Vicinamibacteraceae</taxon>
        <taxon>Luteitalea</taxon>
    </lineage>
</organism>
<feature type="region of interest" description="Disordered" evidence="1">
    <location>
        <begin position="124"/>
        <end position="159"/>
    </location>
</feature>
<sequence precursor="true">MRQTQMTWLTAGLFALVFSAGPALAQKKDDKAGPAADPKQLLINGIVGATNEAMKAAPGTTVYAADPAARTVTADPSTTVAMTLTVDYLKASDNKIYAPFTVTVQPEVLGKGANLGAYVRLAPKGAVPPEAPPPPDPKAQKEKEKQDKKKKGKEAQDLAGQAVSGVEYPWEDYYDLTAVPRGPGGPLTFARPFSVAAGEYDAYVAVAVKDPAAAPGPLKIAVHKATLTVPNYWSNDFQISTVFLANKVTPLTDVPAGEAQKLKPYVIGNLEVSPAVDGKFTSAEELSVFFIIYGVTLGDDKKPDVIVDWQPFKKGPLGEAKFRGVAPQKLNSETLPPGFDVAQGHQLVGSLNVPISAFEPGDYRLAIKVTDNKSGKSLTHDVVFTVAGS</sequence>
<feature type="compositionally biased region" description="Basic and acidic residues" evidence="1">
    <location>
        <begin position="138"/>
        <end position="147"/>
    </location>
</feature>
<keyword evidence="4" id="KW-1185">Reference proteome</keyword>
<dbReference type="STRING" id="1855912.LuPra_00522"/>
<reference evidence="4" key="2">
    <citation type="submission" date="2016-04" db="EMBL/GenBank/DDBJ databases">
        <title>First Complete Genome Sequence of a Subdivision 6 Acidobacterium.</title>
        <authorList>
            <person name="Huang S."/>
            <person name="Vieira S."/>
            <person name="Bunk B."/>
            <person name="Riedel T."/>
            <person name="Sproeer C."/>
            <person name="Overmann J."/>
        </authorList>
    </citation>
    <scope>NUCLEOTIDE SEQUENCE [LARGE SCALE GENOMIC DNA]</scope>
    <source>
        <strain evidence="4">DSM 100886 HEG_-6_39</strain>
    </source>
</reference>
<gene>
    <name evidence="3" type="ORF">LuPra_00522</name>
</gene>
<proteinExistence type="predicted"/>
<dbReference type="KEGG" id="abac:LuPra_00522"/>
<dbReference type="EMBL" id="CP015136">
    <property type="protein sequence ID" value="AMY07355.1"/>
    <property type="molecule type" value="Genomic_DNA"/>
</dbReference>
<keyword evidence="2" id="KW-0732">Signal</keyword>
<evidence type="ECO:0000313" key="3">
    <source>
        <dbReference type="EMBL" id="AMY07355.1"/>
    </source>
</evidence>
<dbReference type="Proteomes" id="UP000076079">
    <property type="component" value="Chromosome"/>
</dbReference>
<reference evidence="3 4" key="1">
    <citation type="journal article" date="2016" name="Genome Announc.">
        <title>First Complete Genome Sequence of a Subdivision 6 Acidobacterium Strain.</title>
        <authorList>
            <person name="Huang S."/>
            <person name="Vieira S."/>
            <person name="Bunk B."/>
            <person name="Riedel T."/>
            <person name="Sproer C."/>
            <person name="Overmann J."/>
        </authorList>
    </citation>
    <scope>NUCLEOTIDE SEQUENCE [LARGE SCALE GENOMIC DNA]</scope>
    <source>
        <strain evidence="4">DSM 100886 HEG_-6_39</strain>
    </source>
</reference>
<evidence type="ECO:0000313" key="4">
    <source>
        <dbReference type="Proteomes" id="UP000076079"/>
    </source>
</evidence>
<evidence type="ECO:0000256" key="2">
    <source>
        <dbReference type="SAM" id="SignalP"/>
    </source>
</evidence>
<protein>
    <submittedName>
        <fullName evidence="3">Uncharacterized protein</fullName>
    </submittedName>
</protein>
<feature type="signal peptide" evidence="2">
    <location>
        <begin position="1"/>
        <end position="25"/>
    </location>
</feature>